<feature type="transmembrane region" description="Helical" evidence="1">
    <location>
        <begin position="110"/>
        <end position="126"/>
    </location>
</feature>
<feature type="transmembrane region" description="Helical" evidence="1">
    <location>
        <begin position="156"/>
        <end position="175"/>
    </location>
</feature>
<dbReference type="Proteomes" id="UP000003793">
    <property type="component" value="Unassembled WGS sequence"/>
</dbReference>
<dbReference type="EMBL" id="ABVR01000008">
    <property type="protein sequence ID" value="EEG91700.1"/>
    <property type="molecule type" value="Genomic_DNA"/>
</dbReference>
<comment type="caution">
    <text evidence="2">The sequence shown here is derived from an EMBL/GenBank/DDBJ whole genome shotgun (WGS) entry which is preliminary data.</text>
</comment>
<reference evidence="2 3" key="2">
    <citation type="submission" date="2009-03" db="EMBL/GenBank/DDBJ databases">
        <title>Draft genome sequence of Coprococcus comes (ATCC 27758).</title>
        <authorList>
            <person name="Sudarsanam P."/>
            <person name="Ley R."/>
            <person name="Guruge J."/>
            <person name="Turnbaugh P.J."/>
            <person name="Mahowald M."/>
            <person name="Liep D."/>
            <person name="Gordon J."/>
        </authorList>
    </citation>
    <scope>NUCLEOTIDE SEQUENCE [LARGE SCALE GENOMIC DNA]</scope>
    <source>
        <strain evidence="2 3">ATCC 27758</strain>
    </source>
</reference>
<keyword evidence="1" id="KW-0472">Membrane</keyword>
<reference evidence="2 3" key="1">
    <citation type="submission" date="2009-02" db="EMBL/GenBank/DDBJ databases">
        <authorList>
            <person name="Fulton L."/>
            <person name="Clifton S."/>
            <person name="Fulton B."/>
            <person name="Xu J."/>
            <person name="Minx P."/>
            <person name="Pepin K.H."/>
            <person name="Johnson M."/>
            <person name="Bhonagiri V."/>
            <person name="Nash W.E."/>
            <person name="Mardis E.R."/>
            <person name="Wilson R.K."/>
        </authorList>
    </citation>
    <scope>NUCLEOTIDE SEQUENCE [LARGE SCALE GENOMIC DNA]</scope>
    <source>
        <strain evidence="2 3">ATCC 27758</strain>
    </source>
</reference>
<evidence type="ECO:0000313" key="3">
    <source>
        <dbReference type="Proteomes" id="UP000003793"/>
    </source>
</evidence>
<sequence>MTFYQELQLNQAGSKNLLKKSETVKEKSYHILVYLVKIAVTMAFCFLFVTIFSILFGNENSIVGVVVLLCLMVFRNADLGIHTGQSTMLLALFFVIMTVCPHLANQFSPVLGMLLNIAALAVLILFGCHNPFMFNQSTLVLGYLLLYGYDVTGKSYQMRLGGMALGAALTCFVFYRNHKNRTYKRNLKDLIQEFDITSSRTKWQICQ</sequence>
<feature type="transmembrane region" description="Helical" evidence="1">
    <location>
        <begin position="31"/>
        <end position="56"/>
    </location>
</feature>
<name>C0B4F4_9FIRM</name>
<proteinExistence type="predicted"/>
<feature type="non-terminal residue" evidence="2">
    <location>
        <position position="207"/>
    </location>
</feature>
<dbReference type="AlphaFoldDB" id="C0B4F4"/>
<keyword evidence="1" id="KW-1133">Transmembrane helix</keyword>
<evidence type="ECO:0000256" key="1">
    <source>
        <dbReference type="SAM" id="Phobius"/>
    </source>
</evidence>
<dbReference type="HOGENOM" id="CLU_1508451_0_0_9"/>
<organism evidence="2 3">
    <name type="scientific">Coprococcus comes ATCC 27758</name>
    <dbReference type="NCBI Taxonomy" id="470146"/>
    <lineage>
        <taxon>Bacteria</taxon>
        <taxon>Bacillati</taxon>
        <taxon>Bacillota</taxon>
        <taxon>Clostridia</taxon>
        <taxon>Lachnospirales</taxon>
        <taxon>Lachnospiraceae</taxon>
        <taxon>Coprococcus</taxon>
    </lineage>
</organism>
<feature type="transmembrane region" description="Helical" evidence="1">
    <location>
        <begin position="88"/>
        <end position="104"/>
    </location>
</feature>
<protein>
    <recommendedName>
        <fullName evidence="4">FUSC family protein</fullName>
    </recommendedName>
</protein>
<gene>
    <name evidence="2" type="ORF">COPCOM_00011</name>
</gene>
<accession>C0B4F4</accession>
<evidence type="ECO:0008006" key="4">
    <source>
        <dbReference type="Google" id="ProtNLM"/>
    </source>
</evidence>
<keyword evidence="1" id="KW-0812">Transmembrane</keyword>
<evidence type="ECO:0000313" key="2">
    <source>
        <dbReference type="EMBL" id="EEG91700.1"/>
    </source>
</evidence>